<evidence type="ECO:0008006" key="3">
    <source>
        <dbReference type="Google" id="ProtNLM"/>
    </source>
</evidence>
<protein>
    <recommendedName>
        <fullName evidence="3">Chorein N-terminal domain-containing protein</fullName>
    </recommendedName>
</protein>
<dbReference type="Pfam" id="PF24917">
    <property type="entry name" value="BLTP3A_B"/>
    <property type="match status" value="1"/>
</dbReference>
<dbReference type="InterPro" id="IPR026728">
    <property type="entry name" value="BLTP3A/B"/>
</dbReference>
<dbReference type="PANTHER" id="PTHR22774">
    <property type="entry name" value="CHOREIN N-TERMINAL DOMAIN-CONTAINING PROTEIN"/>
    <property type="match status" value="1"/>
</dbReference>
<evidence type="ECO:0000313" key="1">
    <source>
        <dbReference type="EMBL" id="CAK0869406.1"/>
    </source>
</evidence>
<dbReference type="EMBL" id="CAUYUJ010016845">
    <property type="protein sequence ID" value="CAK0869406.1"/>
    <property type="molecule type" value="Genomic_DNA"/>
</dbReference>
<organism evidence="1 2">
    <name type="scientific">Prorocentrum cordatum</name>
    <dbReference type="NCBI Taxonomy" id="2364126"/>
    <lineage>
        <taxon>Eukaryota</taxon>
        <taxon>Sar</taxon>
        <taxon>Alveolata</taxon>
        <taxon>Dinophyceae</taxon>
        <taxon>Prorocentrales</taxon>
        <taxon>Prorocentraceae</taxon>
        <taxon>Prorocentrum</taxon>
    </lineage>
</organism>
<evidence type="ECO:0000313" key="2">
    <source>
        <dbReference type="Proteomes" id="UP001189429"/>
    </source>
</evidence>
<gene>
    <name evidence="1" type="ORF">PCOR1329_LOCUS55762</name>
</gene>
<dbReference type="Proteomes" id="UP001189429">
    <property type="component" value="Unassembled WGS sequence"/>
</dbReference>
<keyword evidence="2" id="KW-1185">Reference proteome</keyword>
<proteinExistence type="predicted"/>
<sequence length="180" mass="20012">MLKGLLARWLKQYVKGLSSDQVHTSRLASGKLTLDDVELDLGAVADLLVGALPYTLELRRVYCRRVSLKVPWKSLRRSSVCVDVEGVEVEVAVHDQDDADWLARQTELQHRQLVRGSMLAAEGLLRDEEDEEQKQDGDRRHARDQLRVGLDKVIADGLRATLRGLSVVLAAAAPPRAAEV</sequence>
<comment type="caution">
    <text evidence="1">The sequence shown here is derived from an EMBL/GenBank/DDBJ whole genome shotgun (WGS) entry which is preliminary data.</text>
</comment>
<feature type="non-terminal residue" evidence="1">
    <location>
        <position position="180"/>
    </location>
</feature>
<reference evidence="1" key="1">
    <citation type="submission" date="2023-10" db="EMBL/GenBank/DDBJ databases">
        <authorList>
            <person name="Chen Y."/>
            <person name="Shah S."/>
            <person name="Dougan E. K."/>
            <person name="Thang M."/>
            <person name="Chan C."/>
        </authorList>
    </citation>
    <scope>NUCLEOTIDE SEQUENCE [LARGE SCALE GENOMIC DNA]</scope>
</reference>
<name>A0ABN9V8V8_9DINO</name>
<accession>A0ABN9V8V8</accession>
<dbReference type="PANTHER" id="PTHR22774:SF11">
    <property type="entry name" value="CHOREIN N-TERMINAL DOMAIN-CONTAINING PROTEIN"/>
    <property type="match status" value="1"/>
</dbReference>